<protein>
    <recommendedName>
        <fullName evidence="8">Arp2/3 complex 34 kDa subunit</fullName>
    </recommendedName>
</protein>
<comment type="similarity">
    <text evidence="2">Belongs to the ARPC2 family.</text>
</comment>
<evidence type="ECO:0000256" key="3">
    <source>
        <dbReference type="ARBA" id="ARBA00022490"/>
    </source>
</evidence>
<dbReference type="PANTHER" id="PTHR12058">
    <property type="entry name" value="ARP2/3 COMPLEX 34 KDA SUBUNIT"/>
    <property type="match status" value="1"/>
</dbReference>
<accession>A0AAF0UMD4</accession>
<evidence type="ECO:0000256" key="1">
    <source>
        <dbReference type="ARBA" id="ARBA00004245"/>
    </source>
</evidence>
<evidence type="ECO:0008006" key="8">
    <source>
        <dbReference type="Google" id="ProtNLM"/>
    </source>
</evidence>
<dbReference type="Proteomes" id="UP001234989">
    <property type="component" value="Chromosome 9"/>
</dbReference>
<name>A0AAF0UMD4_SOLVR</name>
<gene>
    <name evidence="6" type="ORF">MTR67_041458</name>
</gene>
<dbReference type="InterPro" id="IPR034666">
    <property type="entry name" value="ARPC2/4"/>
</dbReference>
<evidence type="ECO:0000256" key="2">
    <source>
        <dbReference type="ARBA" id="ARBA00007192"/>
    </source>
</evidence>
<evidence type="ECO:0000313" key="7">
    <source>
        <dbReference type="Proteomes" id="UP001234989"/>
    </source>
</evidence>
<dbReference type="GO" id="GO:0005885">
    <property type="term" value="C:Arp2/3 protein complex"/>
    <property type="evidence" value="ECO:0007669"/>
    <property type="project" value="InterPro"/>
</dbReference>
<evidence type="ECO:0000256" key="4">
    <source>
        <dbReference type="ARBA" id="ARBA00023203"/>
    </source>
</evidence>
<dbReference type="InterPro" id="IPR007188">
    <property type="entry name" value="ARPC2"/>
</dbReference>
<keyword evidence="4" id="KW-0009">Actin-binding</keyword>
<dbReference type="EMBL" id="CP133620">
    <property type="protein sequence ID" value="WMV48073.1"/>
    <property type="molecule type" value="Genomic_DNA"/>
</dbReference>
<proteinExistence type="inferred from homology"/>
<dbReference type="GO" id="GO:0030041">
    <property type="term" value="P:actin filament polymerization"/>
    <property type="evidence" value="ECO:0007669"/>
    <property type="project" value="InterPro"/>
</dbReference>
<comment type="subcellular location">
    <subcellularLocation>
        <location evidence="1">Cytoplasm</location>
        <location evidence="1">Cytoskeleton</location>
    </subcellularLocation>
</comment>
<dbReference type="Gene3D" id="3.30.1460.20">
    <property type="match status" value="2"/>
</dbReference>
<dbReference type="SUPFAM" id="SSF69645">
    <property type="entry name" value="Arp2/3 complex subunits"/>
    <property type="match status" value="2"/>
</dbReference>
<dbReference type="AlphaFoldDB" id="A0AAF0UMD4"/>
<dbReference type="Pfam" id="PF04045">
    <property type="entry name" value="P34-Arc"/>
    <property type="match status" value="1"/>
</dbReference>
<organism evidence="6 7">
    <name type="scientific">Solanum verrucosum</name>
    <dbReference type="NCBI Taxonomy" id="315347"/>
    <lineage>
        <taxon>Eukaryota</taxon>
        <taxon>Viridiplantae</taxon>
        <taxon>Streptophyta</taxon>
        <taxon>Embryophyta</taxon>
        <taxon>Tracheophyta</taxon>
        <taxon>Spermatophyta</taxon>
        <taxon>Magnoliopsida</taxon>
        <taxon>eudicotyledons</taxon>
        <taxon>Gunneridae</taxon>
        <taxon>Pentapetalae</taxon>
        <taxon>asterids</taxon>
        <taxon>lamiids</taxon>
        <taxon>Solanales</taxon>
        <taxon>Solanaceae</taxon>
        <taxon>Solanoideae</taxon>
        <taxon>Solaneae</taxon>
        <taxon>Solanum</taxon>
    </lineage>
</organism>
<sequence>MEKILLGAPPPDLVGDPMWAPNTGGTVECNNVFTWMSIADHGVDCRICLIFEFGSNFNTRDERAIDADHHLHEFGSVEYYIQSLVSDPDHTYLSISTPILSQSFLVSTRLSRYTIQKVKAISAEVVEIVEPPKEGYQLTIRLNFARMPHESIKMITDIAAVQGVILSSQLEEMLMNVNSQDVAQGMYKPIKLVYHPREPFYVIKQPQKITAVFPMRFKEKTDVIIATTFFQQELMDVANTKTCAKAPHCIWSPIPPPELRGEAIEDLSTNGGFVSFDILSRHIEGKRLDKTVWNLLNFYAFVKNHVKSTRGFIQRRMRTCLKSLVEVLQKTGPQDEQQIKEVKGYKRMKKLKPPLPSAKTMQDGILALEETFMIGRQKADFVAKKLEEGDSIARRRKTPDGLEENLIILIASRLSVFVRLV</sequence>
<keyword evidence="3" id="KW-0963">Cytoplasm</keyword>
<keyword evidence="5" id="KW-0206">Cytoskeleton</keyword>
<reference evidence="6" key="1">
    <citation type="submission" date="2023-08" db="EMBL/GenBank/DDBJ databases">
        <title>A de novo genome assembly of Solanum verrucosum Schlechtendal, a Mexican diploid species geographically isolated from the other diploid A-genome species in potato relatives.</title>
        <authorList>
            <person name="Hosaka K."/>
        </authorList>
    </citation>
    <scope>NUCLEOTIDE SEQUENCE</scope>
    <source>
        <tissue evidence="6">Young leaves</tissue>
    </source>
</reference>
<keyword evidence="7" id="KW-1185">Reference proteome</keyword>
<evidence type="ECO:0000256" key="5">
    <source>
        <dbReference type="ARBA" id="ARBA00023212"/>
    </source>
</evidence>
<dbReference type="GO" id="GO:0034314">
    <property type="term" value="P:Arp2/3 complex-mediated actin nucleation"/>
    <property type="evidence" value="ECO:0007669"/>
    <property type="project" value="InterPro"/>
</dbReference>
<dbReference type="FunFam" id="3.30.1460.20:FF:000008">
    <property type="entry name" value="Arp2/3 complex 34 kDa subunit"/>
    <property type="match status" value="1"/>
</dbReference>
<dbReference type="GO" id="GO:0051015">
    <property type="term" value="F:actin filament binding"/>
    <property type="evidence" value="ECO:0007669"/>
    <property type="project" value="TreeGrafter"/>
</dbReference>
<evidence type="ECO:0000313" key="6">
    <source>
        <dbReference type="EMBL" id="WMV48073.1"/>
    </source>
</evidence>
<dbReference type="PANTHER" id="PTHR12058:SF1">
    <property type="entry name" value="ACTIN-RELATED PROTEIN 2_3 COMPLEX SUBUNIT 2B"/>
    <property type="match status" value="1"/>
</dbReference>
<dbReference type="GO" id="GO:0005200">
    <property type="term" value="F:structural constituent of cytoskeleton"/>
    <property type="evidence" value="ECO:0007669"/>
    <property type="project" value="TreeGrafter"/>
</dbReference>